<dbReference type="OrthoDB" id="6368702at2759"/>
<gene>
    <name evidence="1" type="ORF">E2C01_056436</name>
</gene>
<reference evidence="1 2" key="1">
    <citation type="submission" date="2019-05" db="EMBL/GenBank/DDBJ databases">
        <title>Another draft genome of Portunus trituberculatus and its Hox gene families provides insights of decapod evolution.</title>
        <authorList>
            <person name="Jeong J.-H."/>
            <person name="Song I."/>
            <person name="Kim S."/>
            <person name="Choi T."/>
            <person name="Kim D."/>
            <person name="Ryu S."/>
            <person name="Kim W."/>
        </authorList>
    </citation>
    <scope>NUCLEOTIDE SEQUENCE [LARGE SCALE GENOMIC DNA]</scope>
    <source>
        <tissue evidence="1">Muscle</tissue>
    </source>
</reference>
<accession>A0A5B7GU47</accession>
<evidence type="ECO:0000313" key="2">
    <source>
        <dbReference type="Proteomes" id="UP000324222"/>
    </source>
</evidence>
<name>A0A5B7GU47_PORTR</name>
<organism evidence="1 2">
    <name type="scientific">Portunus trituberculatus</name>
    <name type="common">Swimming crab</name>
    <name type="synonym">Neptunus trituberculatus</name>
    <dbReference type="NCBI Taxonomy" id="210409"/>
    <lineage>
        <taxon>Eukaryota</taxon>
        <taxon>Metazoa</taxon>
        <taxon>Ecdysozoa</taxon>
        <taxon>Arthropoda</taxon>
        <taxon>Crustacea</taxon>
        <taxon>Multicrustacea</taxon>
        <taxon>Malacostraca</taxon>
        <taxon>Eumalacostraca</taxon>
        <taxon>Eucarida</taxon>
        <taxon>Decapoda</taxon>
        <taxon>Pleocyemata</taxon>
        <taxon>Brachyura</taxon>
        <taxon>Eubrachyura</taxon>
        <taxon>Portunoidea</taxon>
        <taxon>Portunidae</taxon>
        <taxon>Portuninae</taxon>
        <taxon>Portunus</taxon>
    </lineage>
</organism>
<dbReference type="EMBL" id="VSRR010019570">
    <property type="protein sequence ID" value="MPC62352.1"/>
    <property type="molecule type" value="Genomic_DNA"/>
</dbReference>
<keyword evidence="2" id="KW-1185">Reference proteome</keyword>
<dbReference type="AlphaFoldDB" id="A0A5B7GU47"/>
<proteinExistence type="predicted"/>
<sequence>MRGSVSAGARLEAPLLFLATGCLFTRLQYHTRISRTSLSVIILETCQAIYDVLKDDYMKYNSSL</sequence>
<comment type="caution">
    <text evidence="1">The sequence shown here is derived from an EMBL/GenBank/DDBJ whole genome shotgun (WGS) entry which is preliminary data.</text>
</comment>
<protein>
    <submittedName>
        <fullName evidence="1">Uncharacterized protein</fullName>
    </submittedName>
</protein>
<evidence type="ECO:0000313" key="1">
    <source>
        <dbReference type="EMBL" id="MPC62352.1"/>
    </source>
</evidence>
<dbReference type="Proteomes" id="UP000324222">
    <property type="component" value="Unassembled WGS sequence"/>
</dbReference>